<dbReference type="InterPro" id="IPR051704">
    <property type="entry name" value="FAD_aromatic-hydroxylase"/>
</dbReference>
<dbReference type="Proteomes" id="UP000255355">
    <property type="component" value="Unassembled WGS sequence"/>
</dbReference>
<dbReference type="InterPro" id="IPR002938">
    <property type="entry name" value="FAD-bd"/>
</dbReference>
<proteinExistence type="predicted"/>
<name>A0A370GNP5_9NOCA</name>
<evidence type="ECO:0000313" key="2">
    <source>
        <dbReference type="EMBL" id="RDI45358.1"/>
    </source>
</evidence>
<dbReference type="STRING" id="1210089.GCA_001613165_03152"/>
<gene>
    <name evidence="2" type="ORF">DFR68_113129</name>
</gene>
<dbReference type="Pfam" id="PF01494">
    <property type="entry name" value="FAD_binding_3"/>
    <property type="match status" value="1"/>
</dbReference>
<keyword evidence="3" id="KW-1185">Reference proteome</keyword>
<dbReference type="Gene3D" id="3.30.9.10">
    <property type="entry name" value="D-Amino Acid Oxidase, subunit A, domain 2"/>
    <property type="match status" value="1"/>
</dbReference>
<dbReference type="InterPro" id="IPR036188">
    <property type="entry name" value="FAD/NAD-bd_sf"/>
</dbReference>
<comment type="caution">
    <text evidence="2">The sequence shown here is derived from an EMBL/GenBank/DDBJ whole genome shotgun (WGS) entry which is preliminary data.</text>
</comment>
<dbReference type="GO" id="GO:0071949">
    <property type="term" value="F:FAD binding"/>
    <property type="evidence" value="ECO:0007669"/>
    <property type="project" value="InterPro"/>
</dbReference>
<accession>A0A370GNP5</accession>
<dbReference type="AlphaFoldDB" id="A0A370GNP5"/>
<organism evidence="2 3">
    <name type="scientific">Nocardia mexicana</name>
    <dbReference type="NCBI Taxonomy" id="279262"/>
    <lineage>
        <taxon>Bacteria</taxon>
        <taxon>Bacillati</taxon>
        <taxon>Actinomycetota</taxon>
        <taxon>Actinomycetes</taxon>
        <taxon>Mycobacteriales</taxon>
        <taxon>Nocardiaceae</taxon>
        <taxon>Nocardia</taxon>
    </lineage>
</organism>
<dbReference type="PRINTS" id="PR00420">
    <property type="entry name" value="RNGMNOXGNASE"/>
</dbReference>
<sequence length="365" mass="40168">MIDCWGVGYDVIEKMGLLPNLEDVAYDIARTVLVDGRGRRVGGFSSGSLHHMTKGRVLTLRRGDLAASLYSALNGEIETIFDDAIVALDESADHIRASFEHASPRNFDLVVGADGLHSRVRQLIFGEEERFAHHLGYRVAVAEVEGYRPREEGSYVTYTMPGRQVSRISVRGGRTILLFITRDDRPGDDLPANDEERRATLSDKFRGGRWEVPSILAALETATDIYFDRADQIQMGQWSKGRTVLVGDAAACASLMSGEGSGLAITEAYILARELADCVTGSDLAGAMQRYEAQLRPFIAEKQKSAGSLASAFVPKTRLGIFARDLATRAMAVRFLSDFLLGRELRKTIPLPEPALVDRGHDETY</sequence>
<dbReference type="PANTHER" id="PTHR46865">
    <property type="entry name" value="OXIDOREDUCTASE-RELATED"/>
    <property type="match status" value="1"/>
</dbReference>
<protein>
    <submittedName>
        <fullName evidence="2">2-polyprenyl-6-methoxyphenol hydroxylase-like FAD-dependent oxidoreductase</fullName>
    </submittedName>
</protein>
<dbReference type="PANTHER" id="PTHR46865:SF8">
    <property type="entry name" value="POSSIBLE OXIDOREDUCTASE"/>
    <property type="match status" value="1"/>
</dbReference>
<reference evidence="2 3" key="1">
    <citation type="submission" date="2018-07" db="EMBL/GenBank/DDBJ databases">
        <title>Genomic Encyclopedia of Type Strains, Phase IV (KMG-IV): sequencing the most valuable type-strain genomes for metagenomic binning, comparative biology and taxonomic classification.</title>
        <authorList>
            <person name="Goeker M."/>
        </authorList>
    </citation>
    <scope>NUCLEOTIDE SEQUENCE [LARGE SCALE GENOMIC DNA]</scope>
    <source>
        <strain evidence="2 3">DSM 44952</strain>
    </source>
</reference>
<dbReference type="EMBL" id="QQAZ01000013">
    <property type="protein sequence ID" value="RDI45358.1"/>
    <property type="molecule type" value="Genomic_DNA"/>
</dbReference>
<feature type="domain" description="FAD-binding" evidence="1">
    <location>
        <begin position="81"/>
        <end position="300"/>
    </location>
</feature>
<dbReference type="SUPFAM" id="SSF51905">
    <property type="entry name" value="FAD/NAD(P)-binding domain"/>
    <property type="match status" value="1"/>
</dbReference>
<evidence type="ECO:0000313" key="3">
    <source>
        <dbReference type="Proteomes" id="UP000255355"/>
    </source>
</evidence>
<evidence type="ECO:0000259" key="1">
    <source>
        <dbReference type="Pfam" id="PF01494"/>
    </source>
</evidence>
<dbReference type="Gene3D" id="3.50.50.60">
    <property type="entry name" value="FAD/NAD(P)-binding domain"/>
    <property type="match status" value="1"/>
</dbReference>